<keyword evidence="4" id="KW-0804">Transcription</keyword>
<dbReference type="EMBL" id="BRYA01000135">
    <property type="protein sequence ID" value="GMI40747.1"/>
    <property type="molecule type" value="Genomic_DNA"/>
</dbReference>
<evidence type="ECO:0000259" key="8">
    <source>
        <dbReference type="PROSITE" id="PS51294"/>
    </source>
</evidence>
<dbReference type="GO" id="GO:0042795">
    <property type="term" value="P:snRNA transcription by RNA polymerase II"/>
    <property type="evidence" value="ECO:0007669"/>
    <property type="project" value="TreeGrafter"/>
</dbReference>
<keyword evidence="1" id="KW-0677">Repeat</keyword>
<dbReference type="Proteomes" id="UP001165065">
    <property type="component" value="Unassembled WGS sequence"/>
</dbReference>
<evidence type="ECO:0000313" key="9">
    <source>
        <dbReference type="EMBL" id="GMI40747.1"/>
    </source>
</evidence>
<feature type="domain" description="Myb-like" evidence="7">
    <location>
        <begin position="202"/>
        <end position="253"/>
    </location>
</feature>
<feature type="compositionally biased region" description="Low complexity" evidence="6">
    <location>
        <begin position="934"/>
        <end position="945"/>
    </location>
</feature>
<dbReference type="PROSITE" id="PS50090">
    <property type="entry name" value="MYB_LIKE"/>
    <property type="match status" value="3"/>
</dbReference>
<dbReference type="InterPro" id="IPR009057">
    <property type="entry name" value="Homeodomain-like_sf"/>
</dbReference>
<feature type="compositionally biased region" description="Low complexity" evidence="6">
    <location>
        <begin position="495"/>
        <end position="505"/>
    </location>
</feature>
<evidence type="ECO:0000313" key="10">
    <source>
        <dbReference type="Proteomes" id="UP001165065"/>
    </source>
</evidence>
<keyword evidence="10" id="KW-1185">Reference proteome</keyword>
<protein>
    <submittedName>
        <fullName evidence="9">Uncharacterized protein</fullName>
    </submittedName>
</protein>
<keyword evidence="3" id="KW-0238">DNA-binding</keyword>
<evidence type="ECO:0000256" key="4">
    <source>
        <dbReference type="ARBA" id="ARBA00023163"/>
    </source>
</evidence>
<evidence type="ECO:0000256" key="2">
    <source>
        <dbReference type="ARBA" id="ARBA00023015"/>
    </source>
</evidence>
<dbReference type="CDD" id="cd00167">
    <property type="entry name" value="SANT"/>
    <property type="match status" value="2"/>
</dbReference>
<feature type="domain" description="Myb-like" evidence="7">
    <location>
        <begin position="254"/>
        <end position="304"/>
    </location>
</feature>
<dbReference type="FunFam" id="1.10.10.60:FF:000010">
    <property type="entry name" value="Transcriptional activator Myb isoform A"/>
    <property type="match status" value="1"/>
</dbReference>
<gene>
    <name evidence="9" type="ORF">TrCOL_g10109</name>
</gene>
<evidence type="ECO:0000259" key="7">
    <source>
        <dbReference type="PROSITE" id="PS50090"/>
    </source>
</evidence>
<dbReference type="OrthoDB" id="2143914at2759"/>
<evidence type="ECO:0000256" key="6">
    <source>
        <dbReference type="SAM" id="MobiDB-lite"/>
    </source>
</evidence>
<evidence type="ECO:0000256" key="5">
    <source>
        <dbReference type="ARBA" id="ARBA00023242"/>
    </source>
</evidence>
<keyword evidence="5" id="KW-0539">Nucleus</keyword>
<keyword evidence="2" id="KW-0805">Transcription regulation</keyword>
<dbReference type="PANTHER" id="PTHR46621">
    <property type="entry name" value="SNRNA-ACTIVATING PROTEIN COMPLEX SUBUNIT 4"/>
    <property type="match status" value="1"/>
</dbReference>
<feature type="region of interest" description="Disordered" evidence="6">
    <location>
        <begin position="410"/>
        <end position="429"/>
    </location>
</feature>
<accession>A0A9W7GBM6</accession>
<dbReference type="InterPro" id="IPR017930">
    <property type="entry name" value="Myb_dom"/>
</dbReference>
<dbReference type="AlphaFoldDB" id="A0A9W7GBM6"/>
<feature type="domain" description="HTH myb-type" evidence="8">
    <location>
        <begin position="202"/>
        <end position="257"/>
    </location>
</feature>
<reference evidence="10" key="1">
    <citation type="journal article" date="2023" name="Commun. Biol.">
        <title>Genome analysis of Parmales, the sister group of diatoms, reveals the evolutionary specialization of diatoms from phago-mixotrophs to photoautotrophs.</title>
        <authorList>
            <person name="Ban H."/>
            <person name="Sato S."/>
            <person name="Yoshikawa S."/>
            <person name="Yamada K."/>
            <person name="Nakamura Y."/>
            <person name="Ichinomiya M."/>
            <person name="Sato N."/>
            <person name="Blanc-Mathieu R."/>
            <person name="Endo H."/>
            <person name="Kuwata A."/>
            <person name="Ogata H."/>
        </authorList>
    </citation>
    <scope>NUCLEOTIDE SEQUENCE [LARGE SCALE GENOMIC DNA]</scope>
</reference>
<evidence type="ECO:0000256" key="3">
    <source>
        <dbReference type="ARBA" id="ARBA00023125"/>
    </source>
</evidence>
<sequence>MKDNQVRPSVPLEKSYLTKSGTFKSSGRLIRDGSSSSVSSRPSECTDYDSLNFDNLDDGMELVWGGDILGEDSMCMMEASELPIPSGVSDLENDLGIFSSQLKPHVPAGVTSAARRPTSSSSSADVPNFFVTGDDDLCSMYPDLSACERPALPRPWCKEDDDKLREAVLKLGSKSWASICGSYEALSGFSPIHLRDRWSEIGRNQIKGPWTSDEDNLLRKLVSIFGAKKWSLSASHFPGRAGKQCRERWLNHLDTSVSKAEWSPAEDALLIQQQQTVGNKWSEIAKLLPGRSENSVKNRFNSILSKKANRSSKAIRSPPKVLSKSASSSSTSSSDSSGSNVSTSSQHHQQPSPPKKKSSRPGSRPSAACRTRTKSGSKITSVGEEATREVLAQPEELVHSIFSTIGRDLPSVTPLRESHDSTNSSSGEAAAAPAFDLKLDIDVDKLEDSVEKEEVEMNAMMMTKKVLDVEVEREKLFSNIILSQRDLKTLNDNATSTSKPSSRSSNRTRKSRRKIKSPETPDSEEEDMYSEEYVIEDSVINSSQSSANAAFAKFRMEHPNLDEDELLQSHGELSLASNSLNFNPDPTANNTIDTSVLGISFNSLSMNETSLEAINKPHSAATSPRVPNVDAPAIERGGGLALGSIESLGSDLMSFSIPNTPLDHSDMSLGDLGGGDFSKTVKKSNVGGKGADGEEGGGGVNAATKTPEIKGRLGNNRKASIKSVKEIADEEWANSMVNNCPTKPINKQWTVFGDAAIEAAIAASAAGTKPALTVTIPQTQNPQPPSTTSPSGNKDGRVWPGVAVPYATEDEGNTQRIEGTGRNNKRSRPSTRDSLGSISRLSVNNSIADLSIERMSLTNSAKSLSLDDSDWDLLASINQRMNGGNGTKENAVVVDPVAYNARVNSGMQMSELMKVGWELRPQALGMESSKGSNSHSRAGSAGSTGSFGLSLGLTGVVKSRIKNRKEEPPIVERPKAVELTIDGAYLDNLPSLPRKPTKPATNNKKAGKGNSAGGHRGRKVKRTESPTKRMRGNGAVSPTRQYVNIFDNISHNF</sequence>
<feature type="region of interest" description="Disordered" evidence="6">
    <location>
        <begin position="684"/>
        <end position="710"/>
    </location>
</feature>
<feature type="compositionally biased region" description="Basic residues" evidence="6">
    <location>
        <begin position="506"/>
        <end position="515"/>
    </location>
</feature>
<feature type="domain" description="HTH myb-type" evidence="8">
    <location>
        <begin position="259"/>
        <end position="308"/>
    </location>
</feature>
<proteinExistence type="predicted"/>
<dbReference type="InterPro" id="IPR051575">
    <property type="entry name" value="Myb-like_DNA-bd"/>
</dbReference>
<feature type="region of interest" description="Disordered" evidence="6">
    <location>
        <begin position="307"/>
        <end position="387"/>
    </location>
</feature>
<dbReference type="Gene3D" id="1.10.10.60">
    <property type="entry name" value="Homeodomain-like"/>
    <property type="match status" value="3"/>
</dbReference>
<comment type="caution">
    <text evidence="9">The sequence shown here is derived from an EMBL/GenBank/DDBJ whole genome shotgun (WGS) entry which is preliminary data.</text>
</comment>
<dbReference type="CDD" id="cd11660">
    <property type="entry name" value="SANT_TRF"/>
    <property type="match status" value="1"/>
</dbReference>
<feature type="region of interest" description="Disordered" evidence="6">
    <location>
        <begin position="774"/>
        <end position="836"/>
    </location>
</feature>
<dbReference type="GO" id="GO:0001006">
    <property type="term" value="F:RNA polymerase III type 3 promoter sequence-specific DNA binding"/>
    <property type="evidence" value="ECO:0007669"/>
    <property type="project" value="TreeGrafter"/>
</dbReference>
<name>A0A9W7GBM6_9STRA</name>
<feature type="region of interest" description="Disordered" evidence="6">
    <location>
        <begin position="491"/>
        <end position="528"/>
    </location>
</feature>
<feature type="domain" description="Myb-like" evidence="7">
    <location>
        <begin position="155"/>
        <end position="201"/>
    </location>
</feature>
<dbReference type="SUPFAM" id="SSF46689">
    <property type="entry name" value="Homeodomain-like"/>
    <property type="match status" value="2"/>
</dbReference>
<evidence type="ECO:0000256" key="1">
    <source>
        <dbReference type="ARBA" id="ARBA00022737"/>
    </source>
</evidence>
<dbReference type="SMART" id="SM00717">
    <property type="entry name" value="SANT"/>
    <property type="match status" value="3"/>
</dbReference>
<feature type="region of interest" description="Disordered" evidence="6">
    <location>
        <begin position="925"/>
        <end position="945"/>
    </location>
</feature>
<dbReference type="Pfam" id="PF00249">
    <property type="entry name" value="Myb_DNA-binding"/>
    <property type="match status" value="2"/>
</dbReference>
<feature type="region of interest" description="Disordered" evidence="6">
    <location>
        <begin position="988"/>
        <end position="1035"/>
    </location>
</feature>
<dbReference type="PROSITE" id="PS51294">
    <property type="entry name" value="HTH_MYB"/>
    <property type="match status" value="2"/>
</dbReference>
<dbReference type="GO" id="GO:0019185">
    <property type="term" value="C:snRNA-activating protein complex"/>
    <property type="evidence" value="ECO:0007669"/>
    <property type="project" value="TreeGrafter"/>
</dbReference>
<feature type="compositionally biased region" description="Low complexity" evidence="6">
    <location>
        <begin position="323"/>
        <end position="350"/>
    </location>
</feature>
<dbReference type="GO" id="GO:0000978">
    <property type="term" value="F:RNA polymerase II cis-regulatory region sequence-specific DNA binding"/>
    <property type="evidence" value="ECO:0007669"/>
    <property type="project" value="TreeGrafter"/>
</dbReference>
<dbReference type="InterPro" id="IPR001005">
    <property type="entry name" value="SANT/Myb"/>
</dbReference>
<dbReference type="PANTHER" id="PTHR46621:SF1">
    <property type="entry name" value="SNRNA-ACTIVATING PROTEIN COMPLEX SUBUNIT 4"/>
    <property type="match status" value="1"/>
</dbReference>
<dbReference type="GO" id="GO:0042796">
    <property type="term" value="P:snRNA transcription by RNA polymerase III"/>
    <property type="evidence" value="ECO:0007669"/>
    <property type="project" value="TreeGrafter"/>
</dbReference>
<organism evidence="9 10">
    <name type="scientific">Triparma columacea</name>
    <dbReference type="NCBI Taxonomy" id="722753"/>
    <lineage>
        <taxon>Eukaryota</taxon>
        <taxon>Sar</taxon>
        <taxon>Stramenopiles</taxon>
        <taxon>Ochrophyta</taxon>
        <taxon>Bolidophyceae</taxon>
        <taxon>Parmales</taxon>
        <taxon>Triparmaceae</taxon>
        <taxon>Triparma</taxon>
    </lineage>
</organism>